<proteinExistence type="predicted"/>
<dbReference type="EMBL" id="CM037614">
    <property type="protein sequence ID" value="KAH8016458.1"/>
    <property type="molecule type" value="Genomic_DNA"/>
</dbReference>
<dbReference type="Proteomes" id="UP000827872">
    <property type="component" value="Linkage Group LG01"/>
</dbReference>
<reference evidence="1" key="1">
    <citation type="submission" date="2021-08" db="EMBL/GenBank/DDBJ databases">
        <title>The first chromosome-level gecko genome reveals the dynamic sex chromosomes of Neotropical dwarf geckos (Sphaerodactylidae: Sphaerodactylus).</title>
        <authorList>
            <person name="Pinto B.J."/>
            <person name="Keating S.E."/>
            <person name="Gamble T."/>
        </authorList>
    </citation>
    <scope>NUCLEOTIDE SEQUENCE</scope>
    <source>
        <strain evidence="1">TG3544</strain>
    </source>
</reference>
<evidence type="ECO:0000313" key="1">
    <source>
        <dbReference type="EMBL" id="KAH8016458.1"/>
    </source>
</evidence>
<organism evidence="1 2">
    <name type="scientific">Sphaerodactylus townsendi</name>
    <dbReference type="NCBI Taxonomy" id="933632"/>
    <lineage>
        <taxon>Eukaryota</taxon>
        <taxon>Metazoa</taxon>
        <taxon>Chordata</taxon>
        <taxon>Craniata</taxon>
        <taxon>Vertebrata</taxon>
        <taxon>Euteleostomi</taxon>
        <taxon>Lepidosauria</taxon>
        <taxon>Squamata</taxon>
        <taxon>Bifurcata</taxon>
        <taxon>Gekkota</taxon>
        <taxon>Sphaerodactylidae</taxon>
        <taxon>Sphaerodactylus</taxon>
    </lineage>
</organism>
<gene>
    <name evidence="1" type="ORF">K3G42_018051</name>
</gene>
<keyword evidence="2" id="KW-1185">Reference proteome</keyword>
<sequence length="113" mass="12202">MVRDKIVFGAMEKLKERLLKEPDLTLEKATVMCQVAENVSRVRPNPLAGRAVERPRQGAAEVMMAHAPADGTLCAMPLGGDWGSRGMPGPGHPERMALGAAADHPEDSRVAYR</sequence>
<name>A0ACB8G9U4_9SAUR</name>
<comment type="caution">
    <text evidence="1">The sequence shown here is derived from an EMBL/GenBank/DDBJ whole genome shotgun (WGS) entry which is preliminary data.</text>
</comment>
<evidence type="ECO:0000313" key="2">
    <source>
        <dbReference type="Proteomes" id="UP000827872"/>
    </source>
</evidence>
<protein>
    <submittedName>
        <fullName evidence="1">Uncharacterized protein</fullName>
    </submittedName>
</protein>
<accession>A0ACB8G9U4</accession>